<dbReference type="Pfam" id="PF07686">
    <property type="entry name" value="V-set"/>
    <property type="match status" value="1"/>
</dbReference>
<feature type="domain" description="Ig-like" evidence="2">
    <location>
        <begin position="213"/>
        <end position="285"/>
    </location>
</feature>
<feature type="transmembrane region" description="Helical" evidence="1">
    <location>
        <begin position="12"/>
        <end position="31"/>
    </location>
</feature>
<dbReference type="GO" id="GO:0032589">
    <property type="term" value="C:neuron projection membrane"/>
    <property type="evidence" value="ECO:0007669"/>
    <property type="project" value="TreeGrafter"/>
</dbReference>
<evidence type="ECO:0000313" key="3">
    <source>
        <dbReference type="EMBL" id="CAH1110849.1"/>
    </source>
</evidence>
<keyword evidence="1" id="KW-0812">Transmembrane</keyword>
<proteinExistence type="predicted"/>
<dbReference type="PANTHER" id="PTHR23279:SF37">
    <property type="entry name" value="DEFECTIVE PROBOSCIS EXTENSION RESPONSE 13, ISOFORM B"/>
    <property type="match status" value="1"/>
</dbReference>
<evidence type="ECO:0000259" key="2">
    <source>
        <dbReference type="PROSITE" id="PS50835"/>
    </source>
</evidence>
<dbReference type="AlphaFoldDB" id="A0A9P0CYZ7"/>
<name>A0A9P0CYZ7_9CUCU</name>
<dbReference type="OrthoDB" id="190835at2759"/>
<sequence length="318" mass="36501">MAAVYKYLQRSLASCAPLLIIMLVFEIIPLTSSGTNGRVLRTEHAGNERYPFDINLKSHKMDRRRPVDLKMTTSLPKRHVPVVKAQTRSRAILHCNISEIDEQENVTLIWSKKNDKNEFVNITILQMEELTDKITTCVENDKRFIAKRNGTDWCLHIRYTMNSDAGIYQCQIRHGFPPTKYSTTNVVLRLIDAHAKIIGGDTKYIPKNKEMPLRLSCVLIHSIEPPKYIFWYRGDRMINYDLEDGATVREGPQGSELIFPKPNEMHVGNYSCVPSNAQLDSVMVKYGSKDKLVKVIKKETNCSECLDNTSKLFCLNRF</sequence>
<dbReference type="EMBL" id="OV651817">
    <property type="protein sequence ID" value="CAH1110849.1"/>
    <property type="molecule type" value="Genomic_DNA"/>
</dbReference>
<dbReference type="GO" id="GO:0050808">
    <property type="term" value="P:synapse organization"/>
    <property type="evidence" value="ECO:0007669"/>
    <property type="project" value="TreeGrafter"/>
</dbReference>
<dbReference type="Gene3D" id="2.60.40.10">
    <property type="entry name" value="Immunoglobulins"/>
    <property type="match status" value="2"/>
</dbReference>
<organism evidence="3 4">
    <name type="scientific">Psylliodes chrysocephalus</name>
    <dbReference type="NCBI Taxonomy" id="3402493"/>
    <lineage>
        <taxon>Eukaryota</taxon>
        <taxon>Metazoa</taxon>
        <taxon>Ecdysozoa</taxon>
        <taxon>Arthropoda</taxon>
        <taxon>Hexapoda</taxon>
        <taxon>Insecta</taxon>
        <taxon>Pterygota</taxon>
        <taxon>Neoptera</taxon>
        <taxon>Endopterygota</taxon>
        <taxon>Coleoptera</taxon>
        <taxon>Polyphaga</taxon>
        <taxon>Cucujiformia</taxon>
        <taxon>Chrysomeloidea</taxon>
        <taxon>Chrysomelidae</taxon>
        <taxon>Galerucinae</taxon>
        <taxon>Alticini</taxon>
        <taxon>Psylliodes</taxon>
    </lineage>
</organism>
<dbReference type="PANTHER" id="PTHR23279">
    <property type="entry name" value="DEFECTIVE PROBOSCIS EXTENSION RESPONSE DPR -RELATED"/>
    <property type="match status" value="1"/>
</dbReference>
<dbReference type="Proteomes" id="UP001153636">
    <property type="component" value="Chromosome 5"/>
</dbReference>
<reference evidence="3" key="1">
    <citation type="submission" date="2022-01" db="EMBL/GenBank/DDBJ databases">
        <authorList>
            <person name="King R."/>
        </authorList>
    </citation>
    <scope>NUCLEOTIDE SEQUENCE</scope>
</reference>
<keyword evidence="1" id="KW-1133">Transmembrane helix</keyword>
<protein>
    <recommendedName>
        <fullName evidence="2">Ig-like domain-containing protein</fullName>
    </recommendedName>
</protein>
<feature type="domain" description="Ig-like" evidence="2">
    <location>
        <begin position="76"/>
        <end position="187"/>
    </location>
</feature>
<dbReference type="InterPro" id="IPR036179">
    <property type="entry name" value="Ig-like_dom_sf"/>
</dbReference>
<evidence type="ECO:0000313" key="4">
    <source>
        <dbReference type="Proteomes" id="UP001153636"/>
    </source>
</evidence>
<dbReference type="InterPro" id="IPR013783">
    <property type="entry name" value="Ig-like_fold"/>
</dbReference>
<evidence type="ECO:0000256" key="1">
    <source>
        <dbReference type="SAM" id="Phobius"/>
    </source>
</evidence>
<keyword evidence="4" id="KW-1185">Reference proteome</keyword>
<dbReference type="InterPro" id="IPR013106">
    <property type="entry name" value="Ig_V-set"/>
</dbReference>
<dbReference type="PROSITE" id="PS50835">
    <property type="entry name" value="IG_LIKE"/>
    <property type="match status" value="2"/>
</dbReference>
<keyword evidence="1" id="KW-0472">Membrane</keyword>
<dbReference type="InterPro" id="IPR037448">
    <property type="entry name" value="Zig-8"/>
</dbReference>
<dbReference type="SUPFAM" id="SSF48726">
    <property type="entry name" value="Immunoglobulin"/>
    <property type="match status" value="2"/>
</dbReference>
<accession>A0A9P0CYZ7</accession>
<dbReference type="InterPro" id="IPR007110">
    <property type="entry name" value="Ig-like_dom"/>
</dbReference>
<gene>
    <name evidence="3" type="ORF">PSYICH_LOCUS11722</name>
</gene>